<organism evidence="1 2">
    <name type="scientific">Erythroxylum novogranatense</name>
    <dbReference type="NCBI Taxonomy" id="1862640"/>
    <lineage>
        <taxon>Eukaryota</taxon>
        <taxon>Viridiplantae</taxon>
        <taxon>Streptophyta</taxon>
        <taxon>Embryophyta</taxon>
        <taxon>Tracheophyta</taxon>
        <taxon>Spermatophyta</taxon>
        <taxon>Magnoliopsida</taxon>
        <taxon>eudicotyledons</taxon>
        <taxon>Gunneridae</taxon>
        <taxon>Pentapetalae</taxon>
        <taxon>rosids</taxon>
        <taxon>fabids</taxon>
        <taxon>Malpighiales</taxon>
        <taxon>Erythroxylaceae</taxon>
        <taxon>Erythroxylum</taxon>
    </lineage>
</organism>
<dbReference type="Proteomes" id="UP001159364">
    <property type="component" value="Linkage Group LG04"/>
</dbReference>
<name>A0AAV8TPX5_9ROSI</name>
<dbReference type="AlphaFoldDB" id="A0AAV8TPX5"/>
<comment type="caution">
    <text evidence="1">The sequence shown here is derived from an EMBL/GenBank/DDBJ whole genome shotgun (WGS) entry which is preliminary data.</text>
</comment>
<accession>A0AAV8TPX5</accession>
<evidence type="ECO:0000313" key="2">
    <source>
        <dbReference type="Proteomes" id="UP001159364"/>
    </source>
</evidence>
<evidence type="ECO:0000313" key="1">
    <source>
        <dbReference type="EMBL" id="KAJ8768045.1"/>
    </source>
</evidence>
<keyword evidence="2" id="KW-1185">Reference proteome</keyword>
<protein>
    <recommendedName>
        <fullName evidence="3">DUF5348 domain-containing protein</fullName>
    </recommendedName>
</protein>
<dbReference type="EMBL" id="JAIWQS010000004">
    <property type="protein sequence ID" value="KAJ8768045.1"/>
    <property type="molecule type" value="Genomic_DNA"/>
</dbReference>
<proteinExistence type="predicted"/>
<sequence>MSKLFGEIGVERRVMIGGESVLMLPDIGWIPCSPLPGRRYALFCNDEKMYPKEEIFFHVSGYSCWFRIGEARNWLYLLGSETITEDLETN</sequence>
<reference evidence="1 2" key="1">
    <citation type="submission" date="2021-09" db="EMBL/GenBank/DDBJ databases">
        <title>Genomic insights and catalytic innovation underlie evolution of tropane alkaloids biosynthesis.</title>
        <authorList>
            <person name="Wang Y.-J."/>
            <person name="Tian T."/>
            <person name="Huang J.-P."/>
            <person name="Huang S.-X."/>
        </authorList>
    </citation>
    <scope>NUCLEOTIDE SEQUENCE [LARGE SCALE GENOMIC DNA]</scope>
    <source>
        <strain evidence="1">KIB-2018</strain>
        <tissue evidence="1">Leaf</tissue>
    </source>
</reference>
<gene>
    <name evidence="1" type="ORF">K2173_020985</name>
</gene>
<evidence type="ECO:0008006" key="3">
    <source>
        <dbReference type="Google" id="ProtNLM"/>
    </source>
</evidence>